<dbReference type="HOGENOM" id="CLU_021838_5_0_0"/>
<evidence type="ECO:0000313" key="10">
    <source>
        <dbReference type="Proteomes" id="UP000017081"/>
    </source>
</evidence>
<gene>
    <name evidence="9" type="ORF">HMPREF0202_01205</name>
</gene>
<feature type="domain" description="ABC transmembrane type-1" evidence="8">
    <location>
        <begin position="44"/>
        <end position="238"/>
    </location>
</feature>
<dbReference type="STRING" id="1319815.HMPREF0202_01205"/>
<dbReference type="PATRIC" id="fig|1319815.3.peg.1158"/>
<dbReference type="GO" id="GO:0055085">
    <property type="term" value="P:transmembrane transport"/>
    <property type="evidence" value="ECO:0007669"/>
    <property type="project" value="InterPro"/>
</dbReference>
<feature type="transmembrane region" description="Helical" evidence="7">
    <location>
        <begin position="174"/>
        <end position="200"/>
    </location>
</feature>
<accession>U7VBJ8</accession>
<comment type="subcellular location">
    <subcellularLocation>
        <location evidence="1 7">Cell membrane</location>
        <topology evidence="1 7">Multi-pass membrane protein</topology>
    </subcellularLocation>
</comment>
<comment type="similarity">
    <text evidence="7">Belongs to the binding-protein-dependent transport system permease family.</text>
</comment>
<keyword evidence="5 7" id="KW-1133">Transmembrane helix</keyword>
<keyword evidence="6 7" id="KW-0472">Membrane</keyword>
<feature type="transmembrane region" description="Helical" evidence="7">
    <location>
        <begin position="473"/>
        <end position="493"/>
    </location>
</feature>
<dbReference type="InterPro" id="IPR035906">
    <property type="entry name" value="MetI-like_sf"/>
</dbReference>
<feature type="transmembrane region" description="Helical" evidence="7">
    <location>
        <begin position="316"/>
        <end position="335"/>
    </location>
</feature>
<dbReference type="InterPro" id="IPR000515">
    <property type="entry name" value="MetI-like"/>
</dbReference>
<name>U7VBJ8_9FUSO</name>
<feature type="transmembrane region" description="Helical" evidence="7">
    <location>
        <begin position="47"/>
        <end position="68"/>
    </location>
</feature>
<reference evidence="9 10" key="1">
    <citation type="submission" date="2013-08" db="EMBL/GenBank/DDBJ databases">
        <authorList>
            <person name="Weinstock G."/>
            <person name="Sodergren E."/>
            <person name="Wylie T."/>
            <person name="Fulton L."/>
            <person name="Fulton R."/>
            <person name="Fronick C."/>
            <person name="O'Laughlin M."/>
            <person name="Godfrey J."/>
            <person name="Miner T."/>
            <person name="Herter B."/>
            <person name="Appelbaum E."/>
            <person name="Cordes M."/>
            <person name="Lek S."/>
            <person name="Wollam A."/>
            <person name="Pepin K.H."/>
            <person name="Palsikar V.B."/>
            <person name="Mitreva M."/>
            <person name="Wilson R.K."/>
        </authorList>
    </citation>
    <scope>NUCLEOTIDE SEQUENCE [LARGE SCALE GENOMIC DNA]</scope>
    <source>
        <strain evidence="9 10">ATCC BAA-474</strain>
    </source>
</reference>
<protein>
    <recommendedName>
        <fullName evidence="8">ABC transmembrane type-1 domain-containing protein</fullName>
    </recommendedName>
</protein>
<feature type="transmembrane region" description="Helical" evidence="7">
    <location>
        <begin position="80"/>
        <end position="103"/>
    </location>
</feature>
<keyword evidence="10" id="KW-1185">Reference proteome</keyword>
<feature type="domain" description="ABC transmembrane type-1" evidence="8">
    <location>
        <begin position="313"/>
        <end position="494"/>
    </location>
</feature>
<evidence type="ECO:0000256" key="6">
    <source>
        <dbReference type="ARBA" id="ARBA00023136"/>
    </source>
</evidence>
<feature type="transmembrane region" description="Helical" evidence="7">
    <location>
        <begin position="115"/>
        <end position="136"/>
    </location>
</feature>
<evidence type="ECO:0000256" key="7">
    <source>
        <dbReference type="RuleBase" id="RU363032"/>
    </source>
</evidence>
<feature type="transmembrane region" description="Helical" evidence="7">
    <location>
        <begin position="344"/>
        <end position="366"/>
    </location>
</feature>
<dbReference type="PROSITE" id="PS50928">
    <property type="entry name" value="ABC_TM1"/>
    <property type="match status" value="2"/>
</dbReference>
<feature type="transmembrane region" description="Helical" evidence="7">
    <location>
        <begin position="7"/>
        <end position="27"/>
    </location>
</feature>
<evidence type="ECO:0000256" key="2">
    <source>
        <dbReference type="ARBA" id="ARBA00022448"/>
    </source>
</evidence>
<evidence type="ECO:0000256" key="4">
    <source>
        <dbReference type="ARBA" id="ARBA00022692"/>
    </source>
</evidence>
<organism evidence="9 10">
    <name type="scientific">Cetobacterium somerae ATCC BAA-474</name>
    <dbReference type="NCBI Taxonomy" id="1319815"/>
    <lineage>
        <taxon>Bacteria</taxon>
        <taxon>Fusobacteriati</taxon>
        <taxon>Fusobacteriota</taxon>
        <taxon>Fusobacteriia</taxon>
        <taxon>Fusobacteriales</taxon>
        <taxon>Fusobacteriaceae</taxon>
        <taxon>Cetobacterium</taxon>
    </lineage>
</organism>
<evidence type="ECO:0000256" key="1">
    <source>
        <dbReference type="ARBA" id="ARBA00004651"/>
    </source>
</evidence>
<dbReference type="CDD" id="cd06261">
    <property type="entry name" value="TM_PBP2"/>
    <property type="match status" value="1"/>
</dbReference>
<dbReference type="SUPFAM" id="SSF161098">
    <property type="entry name" value="MetI-like"/>
    <property type="match status" value="2"/>
</dbReference>
<evidence type="ECO:0000259" key="8">
    <source>
        <dbReference type="PROSITE" id="PS50928"/>
    </source>
</evidence>
<sequence>MRRNKTYSYIYLILWVIPLMFFIKDFFHLEEIKSLSFYENFELFKISLTQGVLSVIFSTIIAIIPAYYMSYKKNTLTKILEGLIFIPFFFPTISTVVAFTLIFNLPILKNFSVLYTLKAIILANVFYNSPIMIKYLSEGMRNIPKNIVEAAKIDGLNEVNIFFKIKLPLMFPQVFRGMFLVFIYTFASFGIVLALGGIRYSNLEVEIANTLLRDANFSKALVLGIVQFFFLIALNLLGDLYPPYELRDDFRERKVSTLTTVWTTIYLLLECSVVLIGIFYGFYNYYTGSFSLEGFYKLFSSDFNAYYPVLQGIRNSLLLASITPIFVIVFTYLLLKNFTKVTSAIVFSTMGFSSAFLGIALIYINILYDIKLWILLVIGYFLVTVPIAYSFMYQYVREFPKDILDLAKIDALSPFKTFLLIECPILKNVFLGTYLQIFAIILGEFTISYSMQLGRDFPTIALVNYSLFSDKKLLEGAALSSVNIIIVVVLFYLSNKITEKE</sequence>
<dbReference type="PANTHER" id="PTHR30183">
    <property type="entry name" value="MOLYBDENUM TRANSPORT SYSTEM PERMEASE PROTEIN MODB"/>
    <property type="match status" value="1"/>
</dbReference>
<evidence type="ECO:0000256" key="5">
    <source>
        <dbReference type="ARBA" id="ARBA00022989"/>
    </source>
</evidence>
<keyword evidence="2 7" id="KW-0813">Transport</keyword>
<evidence type="ECO:0000256" key="3">
    <source>
        <dbReference type="ARBA" id="ARBA00022475"/>
    </source>
</evidence>
<comment type="caution">
    <text evidence="9">The sequence shown here is derived from an EMBL/GenBank/DDBJ whole genome shotgun (WGS) entry which is preliminary data.</text>
</comment>
<dbReference type="EMBL" id="AXZF01000042">
    <property type="protein sequence ID" value="ERT68881.1"/>
    <property type="molecule type" value="Genomic_DNA"/>
</dbReference>
<dbReference type="AlphaFoldDB" id="U7VBJ8"/>
<feature type="transmembrane region" description="Helical" evidence="7">
    <location>
        <begin position="220"/>
        <end position="241"/>
    </location>
</feature>
<dbReference type="GO" id="GO:0005886">
    <property type="term" value="C:plasma membrane"/>
    <property type="evidence" value="ECO:0007669"/>
    <property type="project" value="UniProtKB-SubCell"/>
</dbReference>
<feature type="transmembrane region" description="Helical" evidence="7">
    <location>
        <begin position="261"/>
        <end position="283"/>
    </location>
</feature>
<dbReference type="Gene3D" id="1.10.3720.10">
    <property type="entry name" value="MetI-like"/>
    <property type="match status" value="2"/>
</dbReference>
<keyword evidence="3" id="KW-1003">Cell membrane</keyword>
<proteinExistence type="inferred from homology"/>
<dbReference type="eggNOG" id="COG1178">
    <property type="taxonomic scope" value="Bacteria"/>
</dbReference>
<dbReference type="PANTHER" id="PTHR30183:SF3">
    <property type="entry name" value="MOLYBDENUM TRANSPORT SYSTEM PERMEASE PROTEIN MODB"/>
    <property type="match status" value="1"/>
</dbReference>
<feature type="transmembrane region" description="Helical" evidence="7">
    <location>
        <begin position="429"/>
        <end position="453"/>
    </location>
</feature>
<feature type="transmembrane region" description="Helical" evidence="7">
    <location>
        <begin position="372"/>
        <end position="392"/>
    </location>
</feature>
<evidence type="ECO:0000313" key="9">
    <source>
        <dbReference type="EMBL" id="ERT68881.1"/>
    </source>
</evidence>
<dbReference type="Pfam" id="PF00528">
    <property type="entry name" value="BPD_transp_1"/>
    <property type="match status" value="1"/>
</dbReference>
<keyword evidence="4 7" id="KW-0812">Transmembrane</keyword>
<dbReference type="Proteomes" id="UP000017081">
    <property type="component" value="Unassembled WGS sequence"/>
</dbReference>